<dbReference type="GO" id="GO:0008821">
    <property type="term" value="F:crossover junction DNA endonuclease activity"/>
    <property type="evidence" value="ECO:0007669"/>
    <property type="project" value="UniProtKB-UniRule"/>
</dbReference>
<keyword evidence="5 14" id="KW-0479">Metal-binding</keyword>
<dbReference type="GO" id="GO:0031573">
    <property type="term" value="P:mitotic intra-S DNA damage checkpoint signaling"/>
    <property type="evidence" value="ECO:0007669"/>
    <property type="project" value="TreeGrafter"/>
</dbReference>
<feature type="region of interest" description="Disordered" evidence="15">
    <location>
        <begin position="211"/>
        <end position="268"/>
    </location>
</feature>
<feature type="region of interest" description="Disordered" evidence="15">
    <location>
        <begin position="76"/>
        <end position="120"/>
    </location>
</feature>
<dbReference type="InterPro" id="IPR036388">
    <property type="entry name" value="WH-like_DNA-bd_sf"/>
</dbReference>
<comment type="function">
    <text evidence="14">Interacts with EME1 to form a DNA structure-specific endonuclease with substrate preference for branched DNA structures with a 5'-end at the branch nick. Typical substrates include 3'-flap structures, D-loops, replication forks and nicked Holliday junctions. May be required in mitosis for the processing of stalled or collapsed replication fork intermediates. May be required in meiosis for the repair of meiosis-specific double strand breaks subsequent to single-end invasion (SEI).</text>
</comment>
<comment type="cofactor">
    <cofactor evidence="1 14">
        <name>Mg(2+)</name>
        <dbReference type="ChEBI" id="CHEBI:18420"/>
    </cofactor>
</comment>
<dbReference type="Gene3D" id="3.40.50.10130">
    <property type="match status" value="1"/>
</dbReference>
<dbReference type="CDD" id="cd20074">
    <property type="entry name" value="XPF_nuclease_Mus81"/>
    <property type="match status" value="1"/>
</dbReference>
<accession>A0A2J6SE59</accession>
<keyword evidence="13" id="KW-0469">Meiosis</keyword>
<dbReference type="FunFam" id="1.10.10.10:FF:000307">
    <property type="entry name" value="Crossover junction endonuclease MUS81"/>
    <property type="match status" value="1"/>
</dbReference>
<dbReference type="GO" id="GO:0031297">
    <property type="term" value="P:replication fork processing"/>
    <property type="evidence" value="ECO:0007669"/>
    <property type="project" value="UniProtKB-ARBA"/>
</dbReference>
<dbReference type="EMBL" id="KZ613937">
    <property type="protein sequence ID" value="PMD49042.1"/>
    <property type="molecule type" value="Genomic_DNA"/>
</dbReference>
<evidence type="ECO:0000256" key="10">
    <source>
        <dbReference type="ARBA" id="ARBA00023172"/>
    </source>
</evidence>
<dbReference type="Pfam" id="PF21136">
    <property type="entry name" value="WHD_MUS81"/>
    <property type="match status" value="1"/>
</dbReference>
<evidence type="ECO:0000256" key="9">
    <source>
        <dbReference type="ARBA" id="ARBA00022842"/>
    </source>
</evidence>
<evidence type="ECO:0000256" key="11">
    <source>
        <dbReference type="ARBA" id="ARBA00023204"/>
    </source>
</evidence>
<evidence type="ECO:0000256" key="13">
    <source>
        <dbReference type="ARBA" id="ARBA00023254"/>
    </source>
</evidence>
<keyword evidence="12 14" id="KW-0539">Nucleus</keyword>
<dbReference type="FunFam" id="1.10.150.110:FF:000001">
    <property type="entry name" value="Putative Crossover junction endonuclease MUS81"/>
    <property type="match status" value="1"/>
</dbReference>
<dbReference type="InterPro" id="IPR010996">
    <property type="entry name" value="HHH_MUS81"/>
</dbReference>
<keyword evidence="8 14" id="KW-0378">Hydrolase</keyword>
<dbReference type="InterPro" id="IPR006166">
    <property type="entry name" value="ERCC4_domain"/>
</dbReference>
<evidence type="ECO:0000256" key="12">
    <source>
        <dbReference type="ARBA" id="ARBA00023242"/>
    </source>
</evidence>
<feature type="compositionally biased region" description="Acidic residues" evidence="15">
    <location>
        <begin position="96"/>
        <end position="107"/>
    </location>
</feature>
<evidence type="ECO:0000256" key="7">
    <source>
        <dbReference type="ARBA" id="ARBA00022763"/>
    </source>
</evidence>
<organism evidence="17 18">
    <name type="scientific">Hyaloscypha variabilis (strain UAMH 11265 / GT02V1 / F)</name>
    <name type="common">Meliniomyces variabilis</name>
    <dbReference type="NCBI Taxonomy" id="1149755"/>
    <lineage>
        <taxon>Eukaryota</taxon>
        <taxon>Fungi</taxon>
        <taxon>Dikarya</taxon>
        <taxon>Ascomycota</taxon>
        <taxon>Pezizomycotina</taxon>
        <taxon>Leotiomycetes</taxon>
        <taxon>Helotiales</taxon>
        <taxon>Hyaloscyphaceae</taxon>
        <taxon>Hyaloscypha</taxon>
        <taxon>Hyaloscypha variabilis</taxon>
    </lineage>
</organism>
<evidence type="ECO:0000256" key="6">
    <source>
        <dbReference type="ARBA" id="ARBA00022759"/>
    </source>
</evidence>
<keyword evidence="6 14" id="KW-0255">Endonuclease</keyword>
<evidence type="ECO:0000313" key="18">
    <source>
        <dbReference type="Proteomes" id="UP000235786"/>
    </source>
</evidence>
<dbReference type="Proteomes" id="UP000235786">
    <property type="component" value="Unassembled WGS sequence"/>
</dbReference>
<dbReference type="SUPFAM" id="SSF52980">
    <property type="entry name" value="Restriction endonuclease-like"/>
    <property type="match status" value="1"/>
</dbReference>
<protein>
    <recommendedName>
        <fullName evidence="14">Crossover junction endonuclease MUS81</fullName>
        <ecNumber evidence="14">3.1.22.-</ecNumber>
    </recommendedName>
</protein>
<dbReference type="CDD" id="cd21036">
    <property type="entry name" value="WH_MUS81"/>
    <property type="match status" value="1"/>
</dbReference>
<evidence type="ECO:0000256" key="5">
    <source>
        <dbReference type="ARBA" id="ARBA00022723"/>
    </source>
</evidence>
<reference evidence="17 18" key="1">
    <citation type="submission" date="2016-04" db="EMBL/GenBank/DDBJ databases">
        <title>A degradative enzymes factory behind the ericoid mycorrhizal symbiosis.</title>
        <authorList>
            <consortium name="DOE Joint Genome Institute"/>
            <person name="Martino E."/>
            <person name="Morin E."/>
            <person name="Grelet G."/>
            <person name="Kuo A."/>
            <person name="Kohler A."/>
            <person name="Daghino S."/>
            <person name="Barry K."/>
            <person name="Choi C."/>
            <person name="Cichocki N."/>
            <person name="Clum A."/>
            <person name="Copeland A."/>
            <person name="Hainaut M."/>
            <person name="Haridas S."/>
            <person name="Labutti K."/>
            <person name="Lindquist E."/>
            <person name="Lipzen A."/>
            <person name="Khouja H.-R."/>
            <person name="Murat C."/>
            <person name="Ohm R."/>
            <person name="Olson A."/>
            <person name="Spatafora J."/>
            <person name="Veneault-Fourrey C."/>
            <person name="Henrissat B."/>
            <person name="Grigoriev I."/>
            <person name="Martin F."/>
            <person name="Perotto S."/>
        </authorList>
    </citation>
    <scope>NUCLEOTIDE SEQUENCE [LARGE SCALE GENOMIC DNA]</scope>
    <source>
        <strain evidence="17 18">F</strain>
    </source>
</reference>
<dbReference type="Gene3D" id="1.10.150.110">
    <property type="entry name" value="DNA polymerase beta, N-terminal domain-like"/>
    <property type="match status" value="1"/>
</dbReference>
<dbReference type="PANTHER" id="PTHR13451">
    <property type="entry name" value="CLASS II CROSSOVER JUNCTION ENDONUCLEASE MUS81"/>
    <property type="match status" value="1"/>
</dbReference>
<dbReference type="PANTHER" id="PTHR13451:SF0">
    <property type="entry name" value="CROSSOVER JUNCTION ENDONUCLEASE MUS81"/>
    <property type="match status" value="1"/>
</dbReference>
<dbReference type="FunFam" id="3.40.50.10130:FF:000003">
    <property type="entry name" value="Crossover junction endonuclease MUS81"/>
    <property type="match status" value="1"/>
</dbReference>
<sequence>MPECANPLLLSWVKEWLDTARERNSKGVTTYKKAYDSLKSCPLPFTHPSEAQQLTGFGPKLCSRLTVQLQDYCEEHGLPMPKMPHKQRKKNNNKDGEDDGDEGEDEEVQPKKKARKPKPYVPALRSGAYALILALSSLDENSSTGLTKAQTIELAQPHCDASFSAPADPNSFYTAWSSMKTLITKDLVCEKGRPLRKYSLTDEGWDVARRIKKSSDPSQGRLDTFVPAEKPATQGNANDDDFLELGSSPPRPTARQPSESPKKPTSSFADIIPQGEVVSNAAALPKFTPIVLEPGSFTVELVLDVREIRAKTDRDYMQNNLLTSGVKPIMRALELGDILWVAKARDPALLSRLGAEGDEVLLDYIIERKRLDDLVSSIKDGRFHEQKFRLRKSGIKNVIYIIEEISMNADHFQKYEEAVQSAIAGTQVVEGYFIKKTQKMDDTICYLVSMTKLLKQRYEKKPLHLIPTKVITTGNYIPLVEHLRKTKPTTEFHITYSAFASLSSKSETLTLRDVYLKMLMCTKGISGEKALEIQKKWKTPIEFIEAYKRIEEKEGSGEQGKKRKAELVSGDMGNLVGRKKIGKALSIKIAEVWGDV</sequence>
<dbReference type="GO" id="GO:0046872">
    <property type="term" value="F:metal ion binding"/>
    <property type="evidence" value="ECO:0007669"/>
    <property type="project" value="UniProtKB-UniRule"/>
</dbReference>
<evidence type="ECO:0000259" key="16">
    <source>
        <dbReference type="SMART" id="SM00891"/>
    </source>
</evidence>
<evidence type="ECO:0000256" key="8">
    <source>
        <dbReference type="ARBA" id="ARBA00022801"/>
    </source>
</evidence>
<comment type="subunit">
    <text evidence="14">Interacts with EME1.</text>
</comment>
<comment type="subcellular location">
    <subcellularLocation>
        <location evidence="2 14">Nucleus</location>
    </subcellularLocation>
</comment>
<keyword evidence="7 14" id="KW-0227">DNA damage</keyword>
<evidence type="ECO:0000256" key="3">
    <source>
        <dbReference type="ARBA" id="ARBA00010015"/>
    </source>
</evidence>
<evidence type="ECO:0000256" key="4">
    <source>
        <dbReference type="ARBA" id="ARBA00022722"/>
    </source>
</evidence>
<dbReference type="InterPro" id="IPR033309">
    <property type="entry name" value="Mus81"/>
</dbReference>
<dbReference type="GO" id="GO:0005634">
    <property type="term" value="C:nucleus"/>
    <property type="evidence" value="ECO:0007669"/>
    <property type="project" value="UniProtKB-SubCell"/>
</dbReference>
<dbReference type="EC" id="3.1.22.-" evidence="14"/>
<evidence type="ECO:0000256" key="15">
    <source>
        <dbReference type="SAM" id="MobiDB-lite"/>
    </source>
</evidence>
<dbReference type="InterPro" id="IPR011335">
    <property type="entry name" value="Restrct_endonuc-II-like"/>
</dbReference>
<feature type="compositionally biased region" description="Polar residues" evidence="15">
    <location>
        <begin position="255"/>
        <end position="268"/>
    </location>
</feature>
<gene>
    <name evidence="17" type="ORF">L207DRAFT_506003</name>
</gene>
<evidence type="ECO:0000256" key="1">
    <source>
        <dbReference type="ARBA" id="ARBA00001946"/>
    </source>
</evidence>
<proteinExistence type="inferred from homology"/>
<dbReference type="Pfam" id="PF02732">
    <property type="entry name" value="ERCC4"/>
    <property type="match status" value="1"/>
</dbReference>
<evidence type="ECO:0000256" key="2">
    <source>
        <dbReference type="ARBA" id="ARBA00004123"/>
    </source>
</evidence>
<dbReference type="OrthoDB" id="5963188at2759"/>
<dbReference type="GO" id="GO:0048257">
    <property type="term" value="F:3'-flap endonuclease activity"/>
    <property type="evidence" value="ECO:0007669"/>
    <property type="project" value="TreeGrafter"/>
</dbReference>
<dbReference type="GO" id="GO:0000727">
    <property type="term" value="P:double-strand break repair via break-induced replication"/>
    <property type="evidence" value="ECO:0007669"/>
    <property type="project" value="UniProtKB-UniRule"/>
</dbReference>
<dbReference type="Gene3D" id="1.10.150.670">
    <property type="entry name" value="Crossover junction endonuclease EME1, DNA-binding domain"/>
    <property type="match status" value="1"/>
</dbReference>
<dbReference type="GO" id="GO:0003677">
    <property type="term" value="F:DNA binding"/>
    <property type="evidence" value="ECO:0007669"/>
    <property type="project" value="UniProtKB-UniRule"/>
</dbReference>
<evidence type="ECO:0000313" key="17">
    <source>
        <dbReference type="EMBL" id="PMD49042.1"/>
    </source>
</evidence>
<dbReference type="SMART" id="SM00891">
    <property type="entry name" value="ERCC4"/>
    <property type="match status" value="1"/>
</dbReference>
<dbReference type="GO" id="GO:0048476">
    <property type="term" value="C:Holliday junction resolvase complex"/>
    <property type="evidence" value="ECO:0007669"/>
    <property type="project" value="UniProtKB-UniRule"/>
</dbReference>
<keyword evidence="4 14" id="KW-0540">Nuclease</keyword>
<dbReference type="GO" id="GO:0000712">
    <property type="term" value="P:resolution of meiotic recombination intermediates"/>
    <property type="evidence" value="ECO:0007669"/>
    <property type="project" value="TreeGrafter"/>
</dbReference>
<comment type="similarity">
    <text evidence="3 14">Belongs to the XPF family.</text>
</comment>
<keyword evidence="9 14" id="KW-0460">Magnesium</keyword>
<name>A0A2J6SE59_HYAVF</name>
<dbReference type="STRING" id="1149755.A0A2J6SE59"/>
<keyword evidence="10 14" id="KW-0233">DNA recombination</keyword>
<keyword evidence="11 14" id="KW-0234">DNA repair</keyword>
<dbReference type="InterPro" id="IPR042530">
    <property type="entry name" value="EME1/EME2_C"/>
</dbReference>
<dbReference type="Pfam" id="PF14716">
    <property type="entry name" value="HHH_8"/>
    <property type="match status" value="1"/>
</dbReference>
<dbReference type="GO" id="GO:0006308">
    <property type="term" value="P:DNA catabolic process"/>
    <property type="evidence" value="ECO:0007669"/>
    <property type="project" value="UniProtKB-UniRule"/>
</dbReference>
<dbReference type="InterPro" id="IPR047416">
    <property type="entry name" value="XPF_nuclease_Mus81"/>
</dbReference>
<dbReference type="Gene3D" id="1.10.10.10">
    <property type="entry name" value="Winged helix-like DNA-binding domain superfamily/Winged helix DNA-binding domain"/>
    <property type="match status" value="1"/>
</dbReference>
<keyword evidence="18" id="KW-1185">Reference proteome</keyword>
<feature type="domain" description="ERCC4" evidence="16">
    <location>
        <begin position="300"/>
        <end position="406"/>
    </location>
</feature>
<dbReference type="AlphaFoldDB" id="A0A2J6SE59"/>
<dbReference type="InterPro" id="IPR027421">
    <property type="entry name" value="DNA_pol_lamdba_lyase_dom_sf"/>
</dbReference>
<evidence type="ECO:0000256" key="14">
    <source>
        <dbReference type="RuleBase" id="RU369042"/>
    </source>
</evidence>
<dbReference type="SUPFAM" id="SSF47802">
    <property type="entry name" value="DNA polymerase beta, N-terminal domain-like"/>
    <property type="match status" value="1"/>
</dbReference>
<dbReference type="InterPro" id="IPR047417">
    <property type="entry name" value="WHD_MUS81"/>
</dbReference>